<keyword evidence="4" id="KW-0812">Transmembrane</keyword>
<keyword evidence="4" id="KW-1133">Transmembrane helix</keyword>
<evidence type="ECO:0000256" key="5">
    <source>
        <dbReference type="SAM" id="MobiDB-lite"/>
    </source>
</evidence>
<gene>
    <name evidence="6" type="ORF">CUMW_176480</name>
</gene>
<accession>A0A2H5PXH3</accession>
<feature type="compositionally biased region" description="Basic and acidic residues" evidence="5">
    <location>
        <begin position="89"/>
        <end position="107"/>
    </location>
</feature>
<dbReference type="EMBL" id="BDQV01000152">
    <property type="protein sequence ID" value="GAY57052.1"/>
    <property type="molecule type" value="Genomic_DNA"/>
</dbReference>
<dbReference type="Pfam" id="PF03141">
    <property type="entry name" value="Methyltransf_29"/>
    <property type="match status" value="1"/>
</dbReference>
<organism evidence="6 7">
    <name type="scientific">Citrus unshiu</name>
    <name type="common">Satsuma mandarin</name>
    <name type="synonym">Citrus nobilis var. unshiu</name>
    <dbReference type="NCBI Taxonomy" id="55188"/>
    <lineage>
        <taxon>Eukaryota</taxon>
        <taxon>Viridiplantae</taxon>
        <taxon>Streptophyta</taxon>
        <taxon>Embryophyta</taxon>
        <taxon>Tracheophyta</taxon>
        <taxon>Spermatophyta</taxon>
        <taxon>Magnoliopsida</taxon>
        <taxon>eudicotyledons</taxon>
        <taxon>Gunneridae</taxon>
        <taxon>Pentapetalae</taxon>
        <taxon>rosids</taxon>
        <taxon>malvids</taxon>
        <taxon>Sapindales</taxon>
        <taxon>Rutaceae</taxon>
        <taxon>Aurantioideae</taxon>
        <taxon>Citrus</taxon>
    </lineage>
</organism>
<dbReference type="GO" id="GO:0016020">
    <property type="term" value="C:membrane"/>
    <property type="evidence" value="ECO:0007669"/>
    <property type="project" value="UniProtKB-SubCell"/>
</dbReference>
<feature type="transmembrane region" description="Helical" evidence="4">
    <location>
        <begin position="55"/>
        <end position="72"/>
    </location>
</feature>
<feature type="compositionally biased region" description="Polar residues" evidence="5">
    <location>
        <begin position="176"/>
        <end position="185"/>
    </location>
</feature>
<name>A0A2H5PXH3_CITUN</name>
<keyword evidence="2 4" id="KW-0808">Transferase</keyword>
<evidence type="ECO:0000256" key="3">
    <source>
        <dbReference type="ARBA" id="ARBA00023180"/>
    </source>
</evidence>
<comment type="caution">
    <text evidence="6">The sequence shown here is derived from an EMBL/GenBank/DDBJ whole genome shotgun (WGS) entry which is preliminary data.</text>
</comment>
<keyword evidence="1 4" id="KW-0489">Methyltransferase</keyword>
<evidence type="ECO:0000313" key="6">
    <source>
        <dbReference type="EMBL" id="GAY57052.1"/>
    </source>
</evidence>
<dbReference type="GO" id="GO:0008168">
    <property type="term" value="F:methyltransferase activity"/>
    <property type="evidence" value="ECO:0007669"/>
    <property type="project" value="UniProtKB-UniRule"/>
</dbReference>
<feature type="compositionally biased region" description="Basic and acidic residues" evidence="5">
    <location>
        <begin position="142"/>
        <end position="175"/>
    </location>
</feature>
<dbReference type="PANTHER" id="PTHR10108">
    <property type="entry name" value="SAM-DEPENDENT METHYLTRANSFERASE"/>
    <property type="match status" value="1"/>
</dbReference>
<sequence length="285" mass="32293">MPFNAIADAVSTHYLVNAIQFFAVPPVVETGYENVLLVRLLLEMRLMRMPSIQKFLVVVFVGLCLVGVWMLMSSSVVPDSTNGDGDDVPVEKSENRVEDNQEEKYMSEGDGETSESKNMVNQNQEENIVKESFDENTESEEESKAVSENDDGRKREDEESKNQDNDAESRGKDQASTEIFPSGDQSKLLKETNAQNGAWSTQPIESQNEKISQQSSVFKDQYCPEEACTSIAPLPEGYKRSIKWPKSRDRIWYYNFPHTKLSEVKGGETQFENGALHYIDFIMKN</sequence>
<dbReference type="GO" id="GO:0032259">
    <property type="term" value="P:methylation"/>
    <property type="evidence" value="ECO:0007669"/>
    <property type="project" value="UniProtKB-KW"/>
</dbReference>
<dbReference type="GO" id="GO:0005768">
    <property type="term" value="C:endosome"/>
    <property type="evidence" value="ECO:0007669"/>
    <property type="project" value="TreeGrafter"/>
</dbReference>
<dbReference type="EC" id="2.1.1.-" evidence="4"/>
<dbReference type="PANTHER" id="PTHR10108:SF1166">
    <property type="entry name" value="METHYLTRANSFERASE"/>
    <property type="match status" value="1"/>
</dbReference>
<comment type="subcellular location">
    <subcellularLocation>
        <location evidence="4">Membrane</location>
        <topology evidence="4">Single-pass type II membrane protein</topology>
    </subcellularLocation>
</comment>
<evidence type="ECO:0000256" key="2">
    <source>
        <dbReference type="ARBA" id="ARBA00022679"/>
    </source>
</evidence>
<keyword evidence="3 4" id="KW-0325">Glycoprotein</keyword>
<keyword evidence="4" id="KW-0735">Signal-anchor</keyword>
<evidence type="ECO:0000256" key="1">
    <source>
        <dbReference type="ARBA" id="ARBA00022603"/>
    </source>
</evidence>
<protein>
    <recommendedName>
        <fullName evidence="4">Methyltransferase</fullName>
        <ecNumber evidence="4">2.1.1.-</ecNumber>
    </recommendedName>
</protein>
<dbReference type="STRING" id="55188.A0A2H5PXH3"/>
<feature type="compositionally biased region" description="Polar residues" evidence="5">
    <location>
        <begin position="192"/>
        <end position="216"/>
    </location>
</feature>
<dbReference type="AlphaFoldDB" id="A0A2H5PXH3"/>
<keyword evidence="4" id="KW-0472">Membrane</keyword>
<dbReference type="GO" id="GO:0005802">
    <property type="term" value="C:trans-Golgi network"/>
    <property type="evidence" value="ECO:0007669"/>
    <property type="project" value="TreeGrafter"/>
</dbReference>
<proteinExistence type="inferred from homology"/>
<reference evidence="6 7" key="1">
    <citation type="journal article" date="2017" name="Front. Genet.">
        <title>Draft sequencing of the heterozygous diploid genome of Satsuma (Citrus unshiu Marc.) using a hybrid assembly approach.</title>
        <authorList>
            <person name="Shimizu T."/>
            <person name="Tanizawa Y."/>
            <person name="Mochizuki T."/>
            <person name="Nagasaki H."/>
            <person name="Yoshioka T."/>
            <person name="Toyoda A."/>
            <person name="Fujiyama A."/>
            <person name="Kaminuma E."/>
            <person name="Nakamura Y."/>
        </authorList>
    </citation>
    <scope>NUCLEOTIDE SEQUENCE [LARGE SCALE GENOMIC DNA]</scope>
    <source>
        <strain evidence="7">cv. Miyagawa wase</strain>
    </source>
</reference>
<evidence type="ECO:0000313" key="7">
    <source>
        <dbReference type="Proteomes" id="UP000236630"/>
    </source>
</evidence>
<feature type="region of interest" description="Disordered" evidence="5">
    <location>
        <begin position="76"/>
        <end position="216"/>
    </location>
</feature>
<dbReference type="InterPro" id="IPR004159">
    <property type="entry name" value="Put_SAM_MeTrfase"/>
</dbReference>
<keyword evidence="7" id="KW-1185">Reference proteome</keyword>
<evidence type="ECO:0000256" key="4">
    <source>
        <dbReference type="RuleBase" id="RU366043"/>
    </source>
</evidence>
<feature type="compositionally biased region" description="Polar residues" evidence="5">
    <location>
        <begin position="116"/>
        <end position="126"/>
    </location>
</feature>
<dbReference type="Proteomes" id="UP000236630">
    <property type="component" value="Unassembled WGS sequence"/>
</dbReference>
<comment type="similarity">
    <text evidence="4">Belongs to the methyltransferase superfamily.</text>
</comment>